<keyword evidence="3" id="KW-1185">Reference proteome</keyword>
<proteinExistence type="predicted"/>
<evidence type="ECO:0000313" key="2">
    <source>
        <dbReference type="EMBL" id="SCC29236.1"/>
    </source>
</evidence>
<dbReference type="RefSeq" id="WP_091125805.1">
    <property type="nucleotide sequence ID" value="NZ_FMBA01000068.1"/>
</dbReference>
<keyword evidence="1" id="KW-1133">Transmembrane helix</keyword>
<dbReference type="STRING" id="1798183.GA0061080_10683"/>
<evidence type="ECO:0000313" key="3">
    <source>
        <dbReference type="Proteomes" id="UP000199698"/>
    </source>
</evidence>
<dbReference type="AlphaFoldDB" id="A0A1C4DD23"/>
<feature type="transmembrane region" description="Helical" evidence="1">
    <location>
        <begin position="28"/>
        <end position="53"/>
    </location>
</feature>
<gene>
    <name evidence="2" type="ORF">GA0061080_10683</name>
</gene>
<dbReference type="EMBL" id="FMBA01000068">
    <property type="protein sequence ID" value="SCC29236.1"/>
    <property type="molecule type" value="Genomic_DNA"/>
</dbReference>
<protein>
    <submittedName>
        <fullName evidence="2">Uncharacterized protein</fullName>
    </submittedName>
</protein>
<evidence type="ECO:0000256" key="1">
    <source>
        <dbReference type="SAM" id="Phobius"/>
    </source>
</evidence>
<organism evidence="2 3">
    <name type="scientific">Gilliamella intestini</name>
    <dbReference type="NCBI Taxonomy" id="1798183"/>
    <lineage>
        <taxon>Bacteria</taxon>
        <taxon>Pseudomonadati</taxon>
        <taxon>Pseudomonadota</taxon>
        <taxon>Gammaproteobacteria</taxon>
        <taxon>Orbales</taxon>
        <taxon>Orbaceae</taxon>
        <taxon>Gilliamella</taxon>
    </lineage>
</organism>
<sequence length="354" mass="40870">MGYFADRVYFTWLYHYSYTQFFYDISDILFISGLFAFPFVSWLFIFLYGAFLYGNRVIHVEQWNLCIEERKQKLINYGQRGLYVLGFSLITEQGDTGNANALINNDFIITSKLHPNSGIVIPHTSLSAFGDMTSDRFDDRLKLILTHFEKEYKTKFSTVLDQKNLHVRLFIEAEIPNDKIKTLWMMTLGKMISYPVSFEIENPVNSSTFIETWLDDRAHDDELLLVINTHLFSIPIKNEGEFASMLILVGENVKIEQLFPTFNSPLIKVHRSEQKAKLTKTIDHALLWGGGNDNYYGGVWYNGILPDLNTEILNYFNQIQFEAKDHFNIDGSIGYGWQVTACCFSCFVCAKQGA</sequence>
<dbReference type="Proteomes" id="UP000199698">
    <property type="component" value="Unassembled WGS sequence"/>
</dbReference>
<name>A0A1C4DD23_9GAMM</name>
<keyword evidence="1" id="KW-0812">Transmembrane</keyword>
<dbReference type="OrthoDB" id="7058653at2"/>
<keyword evidence="1" id="KW-0472">Membrane</keyword>
<reference evidence="3" key="1">
    <citation type="submission" date="2016-08" db="EMBL/GenBank/DDBJ databases">
        <authorList>
            <person name="Varghese N."/>
            <person name="Submissions Spin"/>
        </authorList>
    </citation>
    <scope>NUCLEOTIDE SEQUENCE [LARGE SCALE GENOMIC DNA]</scope>
    <source>
        <strain evidence="3">R-53144</strain>
    </source>
</reference>
<accession>A0A1C4DD23</accession>